<evidence type="ECO:0000256" key="1">
    <source>
        <dbReference type="ARBA" id="ARBA00004651"/>
    </source>
</evidence>
<keyword evidence="2" id="KW-1003">Cell membrane</keyword>
<accession>A0ABX2XY88</accession>
<keyword evidence="8" id="KW-1185">Reference proteome</keyword>
<organism evidence="7 8">
    <name type="scientific">Legionella jamestowniensis</name>
    <dbReference type="NCBI Taxonomy" id="455"/>
    <lineage>
        <taxon>Bacteria</taxon>
        <taxon>Pseudomonadati</taxon>
        <taxon>Pseudomonadota</taxon>
        <taxon>Gammaproteobacteria</taxon>
        <taxon>Legionellales</taxon>
        <taxon>Legionellaceae</taxon>
        <taxon>Legionella</taxon>
    </lineage>
</organism>
<dbReference type="Proteomes" id="UP000093336">
    <property type="component" value="Unassembled WGS sequence"/>
</dbReference>
<feature type="transmembrane region" description="Helical" evidence="6">
    <location>
        <begin position="84"/>
        <end position="104"/>
    </location>
</feature>
<dbReference type="EMBL" id="LYOZ01000001">
    <property type="protein sequence ID" value="OCH99550.1"/>
    <property type="molecule type" value="Genomic_DNA"/>
</dbReference>
<keyword evidence="3 6" id="KW-0812">Transmembrane</keyword>
<evidence type="ECO:0000256" key="3">
    <source>
        <dbReference type="ARBA" id="ARBA00022692"/>
    </source>
</evidence>
<protein>
    <recommendedName>
        <fullName evidence="9">ATP synthase protein I</fullName>
    </recommendedName>
</protein>
<comment type="caution">
    <text evidence="7">The sequence shown here is derived from an EMBL/GenBank/DDBJ whole genome shotgun (WGS) entry which is preliminary data.</text>
</comment>
<dbReference type="InterPro" id="IPR005598">
    <property type="entry name" value="ATP_synth_I"/>
</dbReference>
<keyword evidence="5 6" id="KW-0472">Membrane</keyword>
<feature type="transmembrane region" description="Helical" evidence="6">
    <location>
        <begin position="61"/>
        <end position="78"/>
    </location>
</feature>
<evidence type="ECO:0000313" key="8">
    <source>
        <dbReference type="Proteomes" id="UP000093336"/>
    </source>
</evidence>
<name>A0ABX2XY88_9GAMM</name>
<keyword evidence="4 6" id="KW-1133">Transmembrane helix</keyword>
<dbReference type="Pfam" id="PF03899">
    <property type="entry name" value="ATP-synt_I"/>
    <property type="match status" value="1"/>
</dbReference>
<reference evidence="7 8" key="1">
    <citation type="submission" date="2016-05" db="EMBL/GenBank/DDBJ databases">
        <authorList>
            <person name="Prochazka B."/>
            <person name="Indra A."/>
            <person name="Hasenberger P."/>
            <person name="Blaschitz M."/>
            <person name="Wagner L."/>
            <person name="Wewalka G."/>
            <person name="Sorschag S."/>
            <person name="Schmid D."/>
            <person name="Ruppitsch W."/>
        </authorList>
    </citation>
    <scope>NUCLEOTIDE SEQUENCE [LARGE SCALE GENOMIC DNA]</scope>
    <source>
        <strain evidence="7 8">974010_12</strain>
    </source>
</reference>
<evidence type="ECO:0000313" key="7">
    <source>
        <dbReference type="EMBL" id="OCH99550.1"/>
    </source>
</evidence>
<comment type="subcellular location">
    <subcellularLocation>
        <location evidence="1">Cell membrane</location>
        <topology evidence="1">Multi-pass membrane protein</topology>
    </subcellularLocation>
</comment>
<proteinExistence type="predicted"/>
<evidence type="ECO:0000256" key="6">
    <source>
        <dbReference type="SAM" id="Phobius"/>
    </source>
</evidence>
<gene>
    <name evidence="7" type="ORF">A8135_06995</name>
</gene>
<evidence type="ECO:0000256" key="2">
    <source>
        <dbReference type="ARBA" id="ARBA00022475"/>
    </source>
</evidence>
<evidence type="ECO:0008006" key="9">
    <source>
        <dbReference type="Google" id="ProtNLM"/>
    </source>
</evidence>
<evidence type="ECO:0000256" key="5">
    <source>
        <dbReference type="ARBA" id="ARBA00023136"/>
    </source>
</evidence>
<sequence>MICVLIALVLLLTWGRKEALSALLGGLVAIIPTALFARKLFRYQGARAARQIVKGFYVGEALKIVTTIGLFTFVFMSFKIAPLAFFLTYIVVLMSHWFAPLFFVNKLK</sequence>
<feature type="transmembrane region" description="Helical" evidence="6">
    <location>
        <begin position="25"/>
        <end position="41"/>
    </location>
</feature>
<evidence type="ECO:0000256" key="4">
    <source>
        <dbReference type="ARBA" id="ARBA00022989"/>
    </source>
</evidence>